<organism evidence="2 3">
    <name type="scientific">Vigna angularis var. angularis</name>
    <dbReference type="NCBI Taxonomy" id="157739"/>
    <lineage>
        <taxon>Eukaryota</taxon>
        <taxon>Viridiplantae</taxon>
        <taxon>Streptophyta</taxon>
        <taxon>Embryophyta</taxon>
        <taxon>Tracheophyta</taxon>
        <taxon>Spermatophyta</taxon>
        <taxon>Magnoliopsida</taxon>
        <taxon>eudicotyledons</taxon>
        <taxon>Gunneridae</taxon>
        <taxon>Pentapetalae</taxon>
        <taxon>rosids</taxon>
        <taxon>fabids</taxon>
        <taxon>Fabales</taxon>
        <taxon>Fabaceae</taxon>
        <taxon>Papilionoideae</taxon>
        <taxon>50 kb inversion clade</taxon>
        <taxon>NPAAA clade</taxon>
        <taxon>indigoferoid/millettioid clade</taxon>
        <taxon>Phaseoleae</taxon>
        <taxon>Vigna</taxon>
    </lineage>
</organism>
<dbReference type="EMBL" id="AP015038">
    <property type="protein sequence ID" value="BAT87790.1"/>
    <property type="molecule type" value="Genomic_DNA"/>
</dbReference>
<dbReference type="AlphaFoldDB" id="A0A0S3S4Q5"/>
<proteinExistence type="predicted"/>
<feature type="region of interest" description="Disordered" evidence="1">
    <location>
        <begin position="50"/>
        <end position="69"/>
    </location>
</feature>
<dbReference type="Proteomes" id="UP000291084">
    <property type="component" value="Chromosome 5"/>
</dbReference>
<evidence type="ECO:0000313" key="3">
    <source>
        <dbReference type="Proteomes" id="UP000291084"/>
    </source>
</evidence>
<keyword evidence="3" id="KW-1185">Reference proteome</keyword>
<evidence type="ECO:0000313" key="2">
    <source>
        <dbReference type="EMBL" id="BAT87790.1"/>
    </source>
</evidence>
<name>A0A0S3S4Q5_PHAAN</name>
<protein>
    <submittedName>
        <fullName evidence="2">Uncharacterized protein</fullName>
    </submittedName>
</protein>
<evidence type="ECO:0000256" key="1">
    <source>
        <dbReference type="SAM" id="MobiDB-lite"/>
    </source>
</evidence>
<sequence>MKFFQWRFGGPCSFYYWLSSSASSFSFLFLPRFLPFDVDSSGVLDDGNQTQENDFIYVPPRGTTQQSNGKVQCYEPDTVKYLGYVPTLTPDEIYE</sequence>
<reference evidence="2 3" key="1">
    <citation type="journal article" date="2015" name="Sci. Rep.">
        <title>The power of single molecule real-time sequencing technology in the de novo assembly of a eukaryotic genome.</title>
        <authorList>
            <person name="Sakai H."/>
            <person name="Naito K."/>
            <person name="Ogiso-Tanaka E."/>
            <person name="Takahashi Y."/>
            <person name="Iseki K."/>
            <person name="Muto C."/>
            <person name="Satou K."/>
            <person name="Teruya K."/>
            <person name="Shiroma A."/>
            <person name="Shimoji M."/>
            <person name="Hirano T."/>
            <person name="Itoh T."/>
            <person name="Kaga A."/>
            <person name="Tomooka N."/>
        </authorList>
    </citation>
    <scope>NUCLEOTIDE SEQUENCE [LARGE SCALE GENOMIC DNA]</scope>
    <source>
        <strain evidence="3">cv. Shumari</strain>
    </source>
</reference>
<gene>
    <name evidence="2" type="primary">Vigan.05G119600</name>
    <name evidence="2" type="ORF">VIGAN_05119600</name>
</gene>
<accession>A0A0S3S4Q5</accession>